<evidence type="ECO:0000313" key="2">
    <source>
        <dbReference type="EMBL" id="CAL5987687.1"/>
    </source>
</evidence>
<evidence type="ECO:0000313" key="3">
    <source>
        <dbReference type="Proteomes" id="UP001642409"/>
    </source>
</evidence>
<gene>
    <name evidence="2" type="ORF">HINF_LOCUS10017</name>
</gene>
<comment type="caution">
    <text evidence="2">The sequence shown here is derived from an EMBL/GenBank/DDBJ whole genome shotgun (WGS) entry which is preliminary data.</text>
</comment>
<name>A0ABP1HAE8_9EUKA</name>
<proteinExistence type="predicted"/>
<dbReference type="Proteomes" id="UP001642409">
    <property type="component" value="Unassembled WGS sequence"/>
</dbReference>
<accession>A0ABP1HAE8</accession>
<feature type="compositionally biased region" description="Basic and acidic residues" evidence="1">
    <location>
        <begin position="410"/>
        <end position="432"/>
    </location>
</feature>
<organism evidence="2 3">
    <name type="scientific">Hexamita inflata</name>
    <dbReference type="NCBI Taxonomy" id="28002"/>
    <lineage>
        <taxon>Eukaryota</taxon>
        <taxon>Metamonada</taxon>
        <taxon>Diplomonadida</taxon>
        <taxon>Hexamitidae</taxon>
        <taxon>Hexamitinae</taxon>
        <taxon>Hexamita</taxon>
    </lineage>
</organism>
<evidence type="ECO:0000256" key="1">
    <source>
        <dbReference type="SAM" id="MobiDB-lite"/>
    </source>
</evidence>
<dbReference type="EMBL" id="CAXDID020000021">
    <property type="protein sequence ID" value="CAL5987687.1"/>
    <property type="molecule type" value="Genomic_DNA"/>
</dbReference>
<feature type="region of interest" description="Disordered" evidence="1">
    <location>
        <begin position="404"/>
        <end position="487"/>
    </location>
</feature>
<sequence>MESFPDQFKRHQFFYPKLYKQSLNLVKKYIALSEVQQEMSETLNELAQTELVYNRPPMLAFAELLLCQAASTAAQTNQLAALLQTFDISDELQVAKTLAADQKKYPNRQTNSVFAQNASNYQQNRQIGLQNAMRGASNVFMAQAAALFESATNLRRQADAIDPRASVVDVARRLAHLDIGVPIEKMLGVEHIVKDFNLNGSIIKNAKLTKRGAAMGENSVKTSTLIPESQILMQMSVKEPPLQSSKMATLNQQFPEVLTEPVLQTSPKLIQNDYVSLAKSPNSNQPQAIPNQLYSQTQQSLKQPEDSVHMYTQKTSPQRTQKIYQTKTYEFGSSLFEEDSDEKPNIFIKSEQIEHGIDDDEEIIRKAQQTSAKNIKNNEEVKLMSEQLKQQMEEMENMMKQLTNQPQTEIKQKEAPKQEPMKLEDSIPKMEFDEPIAVSQKPLGEIKEKKALPPMKSKSEREKQNDNFKNMLVNAIQQQKEEDKGDL</sequence>
<feature type="compositionally biased region" description="Basic and acidic residues" evidence="1">
    <location>
        <begin position="444"/>
        <end position="466"/>
    </location>
</feature>
<keyword evidence="3" id="KW-1185">Reference proteome</keyword>
<protein>
    <submittedName>
        <fullName evidence="2">Uncharacterized protein</fullName>
    </submittedName>
</protein>
<reference evidence="2 3" key="1">
    <citation type="submission" date="2024-07" db="EMBL/GenBank/DDBJ databases">
        <authorList>
            <person name="Akdeniz Z."/>
        </authorList>
    </citation>
    <scope>NUCLEOTIDE SEQUENCE [LARGE SCALE GENOMIC DNA]</scope>
</reference>